<feature type="transmembrane region" description="Helical" evidence="2">
    <location>
        <begin position="1140"/>
        <end position="1157"/>
    </location>
</feature>
<feature type="compositionally biased region" description="Acidic residues" evidence="1">
    <location>
        <begin position="586"/>
        <end position="596"/>
    </location>
</feature>
<feature type="region of interest" description="Disordered" evidence="1">
    <location>
        <begin position="35"/>
        <end position="72"/>
    </location>
</feature>
<keyword evidence="4" id="KW-1185">Reference proteome</keyword>
<evidence type="ECO:0000256" key="2">
    <source>
        <dbReference type="SAM" id="Phobius"/>
    </source>
</evidence>
<name>A0A1Q9DNF2_SYMMI</name>
<feature type="compositionally biased region" description="Polar residues" evidence="1">
    <location>
        <begin position="778"/>
        <end position="792"/>
    </location>
</feature>
<dbReference type="GO" id="GO:0005249">
    <property type="term" value="F:voltage-gated potassium channel activity"/>
    <property type="evidence" value="ECO:0007669"/>
    <property type="project" value="TreeGrafter"/>
</dbReference>
<protein>
    <submittedName>
        <fullName evidence="3">Potassium/sodium hyperpolarization-activated cyclic nucleotide-gated channel 4</fullName>
    </submittedName>
</protein>
<feature type="compositionally biased region" description="Acidic residues" evidence="1">
    <location>
        <begin position="557"/>
        <end position="569"/>
    </location>
</feature>
<dbReference type="SUPFAM" id="SSF81324">
    <property type="entry name" value="Voltage-gated potassium channels"/>
    <property type="match status" value="1"/>
</dbReference>
<dbReference type="GO" id="GO:0035725">
    <property type="term" value="P:sodium ion transmembrane transport"/>
    <property type="evidence" value="ECO:0007669"/>
    <property type="project" value="TreeGrafter"/>
</dbReference>
<feature type="region of interest" description="Disordered" evidence="1">
    <location>
        <begin position="539"/>
        <end position="604"/>
    </location>
</feature>
<feature type="compositionally biased region" description="Acidic residues" evidence="1">
    <location>
        <begin position="218"/>
        <end position="230"/>
    </location>
</feature>
<reference evidence="3 4" key="1">
    <citation type="submission" date="2016-02" db="EMBL/GenBank/DDBJ databases">
        <title>Genome analysis of coral dinoflagellate symbionts highlights evolutionary adaptations to a symbiotic lifestyle.</title>
        <authorList>
            <person name="Aranda M."/>
            <person name="Li Y."/>
            <person name="Liew Y.J."/>
            <person name="Baumgarten S."/>
            <person name="Simakov O."/>
            <person name="Wilson M."/>
            <person name="Piel J."/>
            <person name="Ashoor H."/>
            <person name="Bougouffa S."/>
            <person name="Bajic V.B."/>
            <person name="Ryu T."/>
            <person name="Ravasi T."/>
            <person name="Bayer T."/>
            <person name="Micklem G."/>
            <person name="Kim H."/>
            <person name="Bhak J."/>
            <person name="Lajeunesse T.C."/>
            <person name="Voolstra C.R."/>
        </authorList>
    </citation>
    <scope>NUCLEOTIDE SEQUENCE [LARGE SCALE GENOMIC DNA]</scope>
    <source>
        <strain evidence="3 4">CCMP2467</strain>
    </source>
</reference>
<dbReference type="InterPro" id="IPR051413">
    <property type="entry name" value="K/Na_HCN_channel"/>
</dbReference>
<feature type="compositionally biased region" description="Acidic residues" evidence="1">
    <location>
        <begin position="247"/>
        <end position="257"/>
    </location>
</feature>
<evidence type="ECO:0000313" key="3">
    <source>
        <dbReference type="EMBL" id="OLP96670.1"/>
    </source>
</evidence>
<feature type="region of interest" description="Disordered" evidence="1">
    <location>
        <begin position="680"/>
        <end position="702"/>
    </location>
</feature>
<gene>
    <name evidence="3" type="primary">HCN4</name>
    <name evidence="3" type="ORF">AK812_SmicGene21061</name>
</gene>
<dbReference type="GO" id="GO:0003254">
    <property type="term" value="P:regulation of membrane depolarization"/>
    <property type="evidence" value="ECO:0007669"/>
    <property type="project" value="TreeGrafter"/>
</dbReference>
<keyword evidence="2" id="KW-0472">Membrane</keyword>
<dbReference type="Gene3D" id="1.10.287.70">
    <property type="match status" value="1"/>
</dbReference>
<evidence type="ECO:0000256" key="1">
    <source>
        <dbReference type="SAM" id="MobiDB-lite"/>
    </source>
</evidence>
<proteinExistence type="predicted"/>
<dbReference type="PANTHER" id="PTHR45689:SF5">
    <property type="entry name" value="I[[H]] CHANNEL, ISOFORM E"/>
    <property type="match status" value="1"/>
</dbReference>
<feature type="region of interest" description="Disordered" evidence="1">
    <location>
        <begin position="860"/>
        <end position="889"/>
    </location>
</feature>
<feature type="region of interest" description="Disordered" evidence="1">
    <location>
        <begin position="89"/>
        <end position="111"/>
    </location>
</feature>
<dbReference type="SUPFAM" id="SSF51206">
    <property type="entry name" value="cAMP-binding domain-like"/>
    <property type="match status" value="1"/>
</dbReference>
<organism evidence="3 4">
    <name type="scientific">Symbiodinium microadriaticum</name>
    <name type="common">Dinoflagellate</name>
    <name type="synonym">Zooxanthella microadriatica</name>
    <dbReference type="NCBI Taxonomy" id="2951"/>
    <lineage>
        <taxon>Eukaryota</taxon>
        <taxon>Sar</taxon>
        <taxon>Alveolata</taxon>
        <taxon>Dinophyceae</taxon>
        <taxon>Suessiales</taxon>
        <taxon>Symbiodiniaceae</taxon>
        <taxon>Symbiodinium</taxon>
    </lineage>
</organism>
<dbReference type="OrthoDB" id="434349at2759"/>
<dbReference type="GO" id="GO:0098855">
    <property type="term" value="C:HCN channel complex"/>
    <property type="evidence" value="ECO:0007669"/>
    <property type="project" value="TreeGrafter"/>
</dbReference>
<feature type="transmembrane region" description="Helical" evidence="2">
    <location>
        <begin position="1035"/>
        <end position="1054"/>
    </location>
</feature>
<feature type="region of interest" description="Disordered" evidence="1">
    <location>
        <begin position="162"/>
        <end position="186"/>
    </location>
</feature>
<feature type="compositionally biased region" description="Polar residues" evidence="1">
    <location>
        <begin position="860"/>
        <end position="873"/>
    </location>
</feature>
<dbReference type="PANTHER" id="PTHR45689">
    <property type="entry name" value="I[[H]] CHANNEL, ISOFORM E"/>
    <property type="match status" value="1"/>
</dbReference>
<feature type="region of interest" description="Disordered" evidence="1">
    <location>
        <begin position="501"/>
        <end position="525"/>
    </location>
</feature>
<dbReference type="EMBL" id="LSRX01000458">
    <property type="protein sequence ID" value="OLP96670.1"/>
    <property type="molecule type" value="Genomic_DNA"/>
</dbReference>
<evidence type="ECO:0000313" key="4">
    <source>
        <dbReference type="Proteomes" id="UP000186817"/>
    </source>
</evidence>
<feature type="region of interest" description="Disordered" evidence="1">
    <location>
        <begin position="768"/>
        <end position="792"/>
    </location>
</feature>
<dbReference type="InterPro" id="IPR018490">
    <property type="entry name" value="cNMP-bd_dom_sf"/>
</dbReference>
<feature type="compositionally biased region" description="Basic and acidic residues" evidence="1">
    <location>
        <begin position="688"/>
        <end position="702"/>
    </location>
</feature>
<keyword evidence="2" id="KW-1133">Transmembrane helix</keyword>
<feature type="region of interest" description="Disordered" evidence="1">
    <location>
        <begin position="200"/>
        <end position="264"/>
    </location>
</feature>
<feature type="transmembrane region" description="Helical" evidence="2">
    <location>
        <begin position="1169"/>
        <end position="1187"/>
    </location>
</feature>
<sequence>MFLGEFGTLALQLAKALYREAPLSMADMSVRFKKALSGGDPSSSSTPKAAGPRLALAPGDAPRAATEEAQARTKAGALLEDPLQQLFGIQSQSQPSRPWPPTRTPTRAMASVSPLRPWRLQLRNLRRGPQLVHLQAPPPPNTNDASTTATSQSAAVINEDPVNYSQNEGVPGNDNLDPGDNDPGEQAHNVWELLEPLPPGWERGEDFTRGLHPSTADVFDDLPDDDDNNADDALIPAGSADPKIDEACEQGEPEEPEQPSSPDLDYGVEAVIGVAPPEHSTDAEMWKAYRKAPQAVTPAIPRVAALPSTSSLVEEQAASLQAGAQEFTLFQEPEEFSIATGVNTTPRGRCRDDESGSLPQPCTVRSVKHNTFAYTMGPSFHGGHERKAAGPRLALAPGDAPRAATEEAQARTKAGALLEDPLQQLFGIQSQSQPSRPWPPTRTPTRAMASVSPLRPWRLQLRNLRRGPQLVHLQAPPPPNTNDASTTATSQSAAVINEDPVNYSQNEGVPGNDNLDPGDNDPGEQAHNVWELLEPLPPGWERGEDFTRGLHPSTADVFDDLPDDDDNNADDALIPAGSADPKIDEACEQGEPEEPEQPSSPDLDYGVEAVIGVAPPEHSTDAEMWKAYRKAPQAVTPAIPRVAALPSTSSLVEEQAASLQAGAQEFTLFQEPEEFSIATGVNTTPRGRCRDDESGSRDGPRKGDELCAAAALEAAAQVASAAVAAAAATTWGDLLPSAHTVEPMTAQEPPHKLDEVLDEHRFARSLCTGPAAMGGPSQDGQDGASSIESVSEANDASTASFWELYARLGERYKADMTALGSQADALEPASASAHTAHRQLLQGTSSSLIFTVQEDCEAATSTQGDTATWSPGSKSLPRGKSNVKPPEDALDFELRRSWTDAGDGSGSPRMLGKRRVASLTSVCSQQEGTEGMDSMDLAETGSLIAAKPRSLVLAPHQRVRLLWNVLSAIFILCELILSPLHAFEDIWPRNEMSIFSVCELSVHAFWNLDMLVTMRTAVFSHGHLDFRQSVILKQYLMGWFTFDATYVVVGWAAITLNLPALRQIQVVLRCLRLFRLSNTVSTLSGHVMSDLLVAKLNIVSVCVQILLIQHCMACSWYYVGAANLADGSVARAGALDRSFVYRYTTSLYWMFCCFGFGVTETDPQTDLEILFGIMAAAVALLIFAVLLDTITSNSAKLSKVADEHREHFRQLRRFLAHAGVDASLRLRITLFLERAYAMNQEGRPESEVPVLQLLSKPLKRELQFARYETQLREVGFSKYLLSLRLSGNEPDMLVLEYLATRAISQASFPAGEAVFESGAAARGGYFVVFGVVLYKANMSRSRVPKDRWISEMTYWTPWCHCGDLVTKTESNLLSLLESEFSACIERFWDVYSCARAYARQYVNSMNEQGTVTDLWQYRSASKSSSGGSVVAKPTAFARLFSNFVSSMAHGEDKILPVDMQ</sequence>
<comment type="caution">
    <text evidence="3">The sequence shown here is derived from an EMBL/GenBank/DDBJ whole genome shotgun (WGS) entry which is preliminary data.</text>
</comment>
<keyword evidence="2" id="KW-0812">Transmembrane</keyword>
<feature type="region of interest" description="Disordered" evidence="1">
    <location>
        <begin position="429"/>
        <end position="450"/>
    </location>
</feature>
<dbReference type="Proteomes" id="UP000186817">
    <property type="component" value="Unassembled WGS sequence"/>
</dbReference>
<accession>A0A1Q9DNF2</accession>